<name>A0A7W8DDD4_9GAMM</name>
<evidence type="ECO:0000313" key="3">
    <source>
        <dbReference type="Proteomes" id="UP000519004"/>
    </source>
</evidence>
<sequence length="815" mass="86307">MKLPKLTHGALAAALAVFALGTGSAYATHVDPILVAGNPNCPSQGFGIGFKPQPEPPPAGTYTIPGTSHTLTITYVSTSSGQTFDWTSTLGMDAVIVKGGPNANLYVYNPPAASLGDTGLHAPVNPNGQYAGVSHIEFCLGEELEPNIVADKQMSGEWEREWTWELEKTVSPNVLDLFVGDSHQVKYTITTSAEAAVTYRLSGTIVVTDSTTPSQVQSFAAFADVLTLYDAADNVVATLDTTGGSALDQKFAAAHSGCDQLSISGTQIFSCSFALELTEADIANLADVRRAANEAVVEFNFPSGVLGASDTAEYTFNASPDIEIDEQLNVVDPDLPALNHVANAPAGSEVSANATYTCDAGDRRVTNTATGTANDSGDEVSDSAHVDIYCREVSIEKTADAKFDRTYRWEADKFVLISAAKFAELDAEYADTCELIEGGDHDGKYKCEKSLVTLGNSQTLGVEYLVEVEPFIDFDDNYRITGNIVISWPQAQHGGAGPDLLLPPSDVITFLGGATVNPSVNCGDPVLDAGIFTRTCSYEYQSDTVPALSGQNAATVTRNVKCYNDQGVASNCGTQAIGPATANFTFALDGTTNACVEVVDYFNNDLVGDVIDANVCAASSFVVSLYSVSANDVDDYAVRDEENCLWTVPNIVILFSKDSDDEWVSSQADIDVSVPSLCQTGCTLTPGYWKTHSVYGPAPYDATWALIGEDTPFFLSGQTWYQVLWTPPTGGNAYYILAHAYIAATLNTLNLSNPAILSGDQLAAYNFATSVLSSNTPAQIGALRGNSALRNQIIAAAGVLDAWNNGITGPGHCDE</sequence>
<reference evidence="2 3" key="1">
    <citation type="submission" date="2020-08" db="EMBL/GenBank/DDBJ databases">
        <title>Genomic Encyclopedia of Type Strains, Phase IV (KMG-IV): sequencing the most valuable type-strain genomes for metagenomic binning, comparative biology and taxonomic classification.</title>
        <authorList>
            <person name="Goeker M."/>
        </authorList>
    </citation>
    <scope>NUCLEOTIDE SEQUENCE [LARGE SCALE GENOMIC DNA]</scope>
    <source>
        <strain evidence="2 3">DSM 25897</strain>
    </source>
</reference>
<evidence type="ECO:0008006" key="4">
    <source>
        <dbReference type="Google" id="ProtNLM"/>
    </source>
</evidence>
<feature type="chain" id="PRO_5030602139" description="Ig-like domain-containing protein" evidence="1">
    <location>
        <begin position="28"/>
        <end position="815"/>
    </location>
</feature>
<accession>A0A7W8DDD4</accession>
<evidence type="ECO:0000313" key="2">
    <source>
        <dbReference type="EMBL" id="MBB5015061.1"/>
    </source>
</evidence>
<protein>
    <recommendedName>
        <fullName evidence="4">Ig-like domain-containing protein</fullName>
    </recommendedName>
</protein>
<dbReference type="EMBL" id="JACHHX010000005">
    <property type="protein sequence ID" value="MBB5015061.1"/>
    <property type="molecule type" value="Genomic_DNA"/>
</dbReference>
<evidence type="ECO:0000256" key="1">
    <source>
        <dbReference type="SAM" id="SignalP"/>
    </source>
</evidence>
<gene>
    <name evidence="2" type="ORF">HNQ58_000942</name>
</gene>
<dbReference type="RefSeq" id="WP_183947637.1">
    <property type="nucleotide sequence ID" value="NZ_JACHHX010000005.1"/>
</dbReference>
<keyword evidence="1" id="KW-0732">Signal</keyword>
<feature type="signal peptide" evidence="1">
    <location>
        <begin position="1"/>
        <end position="27"/>
    </location>
</feature>
<keyword evidence="3" id="KW-1185">Reference proteome</keyword>
<proteinExistence type="predicted"/>
<dbReference type="AlphaFoldDB" id="A0A7W8DDD4"/>
<comment type="caution">
    <text evidence="2">The sequence shown here is derived from an EMBL/GenBank/DDBJ whole genome shotgun (WGS) entry which is preliminary data.</text>
</comment>
<organism evidence="2 3">
    <name type="scientific">Rehaibacterium terrae</name>
    <dbReference type="NCBI Taxonomy" id="1341696"/>
    <lineage>
        <taxon>Bacteria</taxon>
        <taxon>Pseudomonadati</taxon>
        <taxon>Pseudomonadota</taxon>
        <taxon>Gammaproteobacteria</taxon>
        <taxon>Lysobacterales</taxon>
        <taxon>Lysobacteraceae</taxon>
        <taxon>Rehaibacterium</taxon>
    </lineage>
</organism>
<dbReference type="Proteomes" id="UP000519004">
    <property type="component" value="Unassembled WGS sequence"/>
</dbReference>